<keyword evidence="3" id="KW-0804">Transcription</keyword>
<comment type="caution">
    <text evidence="5">The sequence shown here is derived from an EMBL/GenBank/DDBJ whole genome shotgun (WGS) entry which is preliminary data.</text>
</comment>
<evidence type="ECO:0000256" key="2">
    <source>
        <dbReference type="ARBA" id="ARBA00023125"/>
    </source>
</evidence>
<protein>
    <submittedName>
        <fullName evidence="5">HTH araC/xylS-type domain-containing protein</fullName>
    </submittedName>
</protein>
<dbReference type="PANTHER" id="PTHR46796">
    <property type="entry name" value="HTH-TYPE TRANSCRIPTIONAL ACTIVATOR RHAS-RELATED"/>
    <property type="match status" value="1"/>
</dbReference>
<dbReference type="PROSITE" id="PS01124">
    <property type="entry name" value="HTH_ARAC_FAMILY_2"/>
    <property type="match status" value="1"/>
</dbReference>
<sequence length="326" mass="36088">MNVEPRHVEMLASIESRYSDFDLMAASAIDWDQKYEHINRGKFAGRMAQAVLNTLQLGRESWSPGIMLRGSAPPRSWVIAFPIVADGSLHLRGREVAAGQPLLVGPCDDIAFTANGRTDLALAAIPVDQIERWMQIRRGEPGLDRKHLDRPWKIAEREIVRRGLALARLLKTLLDREGNEPSEMVLAAIEDRVVDVVLGMVPSTEVAEPLHRRARVALRLRDMLIGSLETPFSISTMCEALGVKERTLFLACVEAFGRPPKALLLELRLNAVRRTLTHPADDQTVTAAASGFGFWHLGEFSAEYKRQFGELPSATLAKATGTNLAP</sequence>
<reference evidence="5" key="1">
    <citation type="submission" date="2022-03" db="EMBL/GenBank/DDBJ databases">
        <authorList>
            <person name="Brunel B."/>
        </authorList>
    </citation>
    <scope>NUCLEOTIDE SEQUENCE</scope>
    <source>
        <strain evidence="5">STM4922sample</strain>
    </source>
</reference>
<dbReference type="InterPro" id="IPR018062">
    <property type="entry name" value="HTH_AraC-typ_CS"/>
</dbReference>
<evidence type="ECO:0000313" key="6">
    <source>
        <dbReference type="Proteomes" id="UP001152604"/>
    </source>
</evidence>
<keyword evidence="2" id="KW-0238">DNA-binding</keyword>
<feature type="domain" description="HTH araC/xylS-type" evidence="4">
    <location>
        <begin position="218"/>
        <end position="318"/>
    </location>
</feature>
<dbReference type="Gene3D" id="1.10.10.60">
    <property type="entry name" value="Homeodomain-like"/>
    <property type="match status" value="1"/>
</dbReference>
<organism evidence="5 6">
    <name type="scientific">Mesorhizobium ventifaucium</name>
    <dbReference type="NCBI Taxonomy" id="666020"/>
    <lineage>
        <taxon>Bacteria</taxon>
        <taxon>Pseudomonadati</taxon>
        <taxon>Pseudomonadota</taxon>
        <taxon>Alphaproteobacteria</taxon>
        <taxon>Hyphomicrobiales</taxon>
        <taxon>Phyllobacteriaceae</taxon>
        <taxon>Mesorhizobium</taxon>
    </lineage>
</organism>
<evidence type="ECO:0000256" key="1">
    <source>
        <dbReference type="ARBA" id="ARBA00023015"/>
    </source>
</evidence>
<dbReference type="EMBL" id="CAKXZS010000089">
    <property type="protein sequence ID" value="CAH2408072.1"/>
    <property type="molecule type" value="Genomic_DNA"/>
</dbReference>
<keyword evidence="1" id="KW-0805">Transcription regulation</keyword>
<name>A0ABN8KGZ4_9HYPH</name>
<dbReference type="Proteomes" id="UP001152604">
    <property type="component" value="Unassembled WGS sequence"/>
</dbReference>
<dbReference type="Pfam" id="PF12833">
    <property type="entry name" value="HTH_18"/>
    <property type="match status" value="1"/>
</dbReference>
<dbReference type="SMART" id="SM00342">
    <property type="entry name" value="HTH_ARAC"/>
    <property type="match status" value="1"/>
</dbReference>
<keyword evidence="6" id="KW-1185">Reference proteome</keyword>
<dbReference type="InterPro" id="IPR018060">
    <property type="entry name" value="HTH_AraC"/>
</dbReference>
<proteinExistence type="predicted"/>
<dbReference type="InterPro" id="IPR050204">
    <property type="entry name" value="AraC_XylS_family_regulators"/>
</dbReference>
<accession>A0ABN8KGZ4</accession>
<evidence type="ECO:0000313" key="5">
    <source>
        <dbReference type="EMBL" id="CAH2408072.1"/>
    </source>
</evidence>
<evidence type="ECO:0000259" key="4">
    <source>
        <dbReference type="PROSITE" id="PS01124"/>
    </source>
</evidence>
<evidence type="ECO:0000256" key="3">
    <source>
        <dbReference type="ARBA" id="ARBA00023163"/>
    </source>
</evidence>
<gene>
    <name evidence="5" type="ORF">MES4922_90045</name>
</gene>
<dbReference type="RefSeq" id="WP_254028171.1">
    <property type="nucleotide sequence ID" value="NZ_CAKXZS010000089.1"/>
</dbReference>
<dbReference type="PROSITE" id="PS00041">
    <property type="entry name" value="HTH_ARAC_FAMILY_1"/>
    <property type="match status" value="1"/>
</dbReference>